<organism evidence="6 7">
    <name type="scientific">Actinosynnema pretiosum subsp. pretiosum</name>
    <dbReference type="NCBI Taxonomy" id="103721"/>
    <lineage>
        <taxon>Bacteria</taxon>
        <taxon>Bacillati</taxon>
        <taxon>Actinomycetota</taxon>
        <taxon>Actinomycetes</taxon>
        <taxon>Pseudonocardiales</taxon>
        <taxon>Pseudonocardiaceae</taxon>
        <taxon>Actinosynnema</taxon>
    </lineage>
</organism>
<keyword evidence="2 4" id="KW-0238">DNA-binding</keyword>
<dbReference type="InterPro" id="IPR009057">
    <property type="entry name" value="Homeodomain-like_sf"/>
</dbReference>
<keyword evidence="1" id="KW-0805">Transcription regulation</keyword>
<evidence type="ECO:0000256" key="3">
    <source>
        <dbReference type="ARBA" id="ARBA00023163"/>
    </source>
</evidence>
<evidence type="ECO:0000256" key="4">
    <source>
        <dbReference type="PROSITE-ProRule" id="PRU00335"/>
    </source>
</evidence>
<proteinExistence type="predicted"/>
<dbReference type="Gene3D" id="1.10.357.10">
    <property type="entry name" value="Tetracycline Repressor, domain 2"/>
    <property type="match status" value="1"/>
</dbReference>
<name>A0AA45L756_9PSEU</name>
<dbReference type="PROSITE" id="PS50977">
    <property type="entry name" value="HTH_TETR_2"/>
    <property type="match status" value="1"/>
</dbReference>
<dbReference type="SUPFAM" id="SSF48498">
    <property type="entry name" value="Tetracyclin repressor-like, C-terminal domain"/>
    <property type="match status" value="1"/>
</dbReference>
<dbReference type="Gene3D" id="1.10.10.60">
    <property type="entry name" value="Homeodomain-like"/>
    <property type="match status" value="1"/>
</dbReference>
<dbReference type="Pfam" id="PF16859">
    <property type="entry name" value="TetR_C_11"/>
    <property type="match status" value="1"/>
</dbReference>
<dbReference type="PRINTS" id="PR00455">
    <property type="entry name" value="HTHTETR"/>
</dbReference>
<dbReference type="SUPFAM" id="SSF46689">
    <property type="entry name" value="Homeodomain-like"/>
    <property type="match status" value="1"/>
</dbReference>
<dbReference type="InterPro" id="IPR011075">
    <property type="entry name" value="TetR_C"/>
</dbReference>
<keyword evidence="3" id="KW-0804">Transcription</keyword>
<evidence type="ECO:0000256" key="1">
    <source>
        <dbReference type="ARBA" id="ARBA00023015"/>
    </source>
</evidence>
<feature type="domain" description="HTH tetR-type" evidence="5">
    <location>
        <begin position="11"/>
        <end position="71"/>
    </location>
</feature>
<gene>
    <name evidence="6" type="ORF">KCV87_00065</name>
</gene>
<evidence type="ECO:0000313" key="6">
    <source>
        <dbReference type="EMBL" id="QUF04586.1"/>
    </source>
</evidence>
<dbReference type="EMBL" id="CP073249">
    <property type="protein sequence ID" value="QUF04586.1"/>
    <property type="molecule type" value="Genomic_DNA"/>
</dbReference>
<accession>A0AA45L756</accession>
<evidence type="ECO:0000259" key="5">
    <source>
        <dbReference type="PROSITE" id="PS50977"/>
    </source>
</evidence>
<dbReference type="AlphaFoldDB" id="A0AA45L756"/>
<sequence length="193" mass="20803">MTASRPGGRSARVRGQVLAAVLELLARDGLRGLRYEEVAELAGVHKTSVYRRWPTRDALVAEAFSDFAERNAPLPDTGDLRADLVEYLCALGAVAGSPQGRALNALRWAGISEEGELRELLRGVWTGRLESLQRRLDRAVADGQLPWADAELLDGPLAGAVHQHARLGGEFTRARAELLVDVVLAGIRAVPGP</sequence>
<reference evidence="6" key="1">
    <citation type="submission" date="2021-04" db="EMBL/GenBank/DDBJ databases">
        <title>Genomic sequence of Actinosynnema pretiosum subsp. pretiosum ATCC 31280 (C-14919).</title>
        <authorList>
            <person name="Bai L."/>
            <person name="Wang X."/>
            <person name="Xiao Y."/>
        </authorList>
    </citation>
    <scope>NUCLEOTIDE SEQUENCE</scope>
    <source>
        <strain evidence="6">ATCC 31280</strain>
    </source>
</reference>
<evidence type="ECO:0000313" key="7">
    <source>
        <dbReference type="Proteomes" id="UP000677152"/>
    </source>
</evidence>
<dbReference type="InterPro" id="IPR036271">
    <property type="entry name" value="Tet_transcr_reg_TetR-rel_C_sf"/>
</dbReference>
<dbReference type="InterPro" id="IPR001647">
    <property type="entry name" value="HTH_TetR"/>
</dbReference>
<dbReference type="Proteomes" id="UP000677152">
    <property type="component" value="Chromosome"/>
</dbReference>
<dbReference type="PANTHER" id="PTHR30055:SF148">
    <property type="entry name" value="TETR-FAMILY TRANSCRIPTIONAL REGULATOR"/>
    <property type="match status" value="1"/>
</dbReference>
<protein>
    <submittedName>
        <fullName evidence="6">TetR/AcrR family transcriptional regulator</fullName>
    </submittedName>
</protein>
<dbReference type="InterPro" id="IPR050109">
    <property type="entry name" value="HTH-type_TetR-like_transc_reg"/>
</dbReference>
<dbReference type="Pfam" id="PF00440">
    <property type="entry name" value="TetR_N"/>
    <property type="match status" value="1"/>
</dbReference>
<dbReference type="PANTHER" id="PTHR30055">
    <property type="entry name" value="HTH-TYPE TRANSCRIPTIONAL REGULATOR RUTR"/>
    <property type="match status" value="1"/>
</dbReference>
<feature type="DNA-binding region" description="H-T-H motif" evidence="4">
    <location>
        <begin position="34"/>
        <end position="53"/>
    </location>
</feature>
<dbReference type="GO" id="GO:0000976">
    <property type="term" value="F:transcription cis-regulatory region binding"/>
    <property type="evidence" value="ECO:0007669"/>
    <property type="project" value="TreeGrafter"/>
</dbReference>
<dbReference type="GO" id="GO:0003700">
    <property type="term" value="F:DNA-binding transcription factor activity"/>
    <property type="evidence" value="ECO:0007669"/>
    <property type="project" value="TreeGrafter"/>
</dbReference>
<evidence type="ECO:0000256" key="2">
    <source>
        <dbReference type="ARBA" id="ARBA00023125"/>
    </source>
</evidence>